<dbReference type="GO" id="GO:0016787">
    <property type="term" value="F:hydrolase activity"/>
    <property type="evidence" value="ECO:0007669"/>
    <property type="project" value="UniProtKB-KW"/>
</dbReference>
<dbReference type="InterPro" id="IPR001466">
    <property type="entry name" value="Beta-lactam-related"/>
</dbReference>
<dbReference type="InterPro" id="IPR050789">
    <property type="entry name" value="Diverse_Enzym_Activities"/>
</dbReference>
<dbReference type="PANTHER" id="PTHR43283:SF3">
    <property type="entry name" value="BETA-LACTAMASE FAMILY PROTEIN (AFU_ORTHOLOGUE AFUA_5G07500)"/>
    <property type="match status" value="1"/>
</dbReference>
<dbReference type="EMBL" id="PUIB01000028">
    <property type="protein sequence ID" value="PQO27197.1"/>
    <property type="molecule type" value="Genomic_DNA"/>
</dbReference>
<dbReference type="OrthoDB" id="9770183at2"/>
<evidence type="ECO:0000259" key="1">
    <source>
        <dbReference type="Pfam" id="PF00144"/>
    </source>
</evidence>
<dbReference type="Gene3D" id="3.40.710.10">
    <property type="entry name" value="DD-peptidase/beta-lactamase superfamily"/>
    <property type="match status" value="1"/>
</dbReference>
<organism evidence="2 3">
    <name type="scientific">Blastopirellula marina</name>
    <dbReference type="NCBI Taxonomy" id="124"/>
    <lineage>
        <taxon>Bacteria</taxon>
        <taxon>Pseudomonadati</taxon>
        <taxon>Planctomycetota</taxon>
        <taxon>Planctomycetia</taxon>
        <taxon>Pirellulales</taxon>
        <taxon>Pirellulaceae</taxon>
        <taxon>Blastopirellula</taxon>
    </lineage>
</organism>
<keyword evidence="2" id="KW-0378">Hydrolase</keyword>
<accession>A0A2S8F4Y7</accession>
<dbReference type="Proteomes" id="UP000239388">
    <property type="component" value="Unassembled WGS sequence"/>
</dbReference>
<protein>
    <submittedName>
        <fullName evidence="2">Serine hydrolase</fullName>
    </submittedName>
</protein>
<dbReference type="InterPro" id="IPR012338">
    <property type="entry name" value="Beta-lactam/transpept-like"/>
</dbReference>
<dbReference type="PANTHER" id="PTHR43283">
    <property type="entry name" value="BETA-LACTAMASE-RELATED"/>
    <property type="match status" value="1"/>
</dbReference>
<dbReference type="Pfam" id="PF00144">
    <property type="entry name" value="Beta-lactamase"/>
    <property type="match status" value="1"/>
</dbReference>
<dbReference type="AlphaFoldDB" id="A0A2S8F4Y7"/>
<gene>
    <name evidence="2" type="ORF">C5Y98_28545</name>
</gene>
<comment type="caution">
    <text evidence="2">The sequence shown here is derived from an EMBL/GenBank/DDBJ whole genome shotgun (WGS) entry which is preliminary data.</text>
</comment>
<name>A0A2S8F4Y7_9BACT</name>
<proteinExistence type="predicted"/>
<reference evidence="2 3" key="1">
    <citation type="submission" date="2018-02" db="EMBL/GenBank/DDBJ databases">
        <title>Comparative genomes isolates from brazilian mangrove.</title>
        <authorList>
            <person name="Araujo J.E."/>
            <person name="Taketani R.G."/>
            <person name="Silva M.C.P."/>
            <person name="Loureco M.V."/>
            <person name="Andreote F.D."/>
        </authorList>
    </citation>
    <scope>NUCLEOTIDE SEQUENCE [LARGE SCALE GENOMIC DNA]</scope>
    <source>
        <strain evidence="2 3">NAP PRIS-MGV</strain>
    </source>
</reference>
<dbReference type="SUPFAM" id="SSF56601">
    <property type="entry name" value="beta-lactamase/transpeptidase-like"/>
    <property type="match status" value="1"/>
</dbReference>
<evidence type="ECO:0000313" key="3">
    <source>
        <dbReference type="Proteomes" id="UP000239388"/>
    </source>
</evidence>
<evidence type="ECO:0000313" key="2">
    <source>
        <dbReference type="EMBL" id="PQO27197.1"/>
    </source>
</evidence>
<feature type="domain" description="Beta-lactamase-related" evidence="1">
    <location>
        <begin position="44"/>
        <end position="376"/>
    </location>
</feature>
<sequence>MEAPPFILPSESPFMRSMCWLIVCSVFVVLPAPISWGQSSKEVTAAVQPFVDRNELAGAVMLVADRNEIRMEDAVGWANIADKQPMRTDSMFWIASQSKPMTAAALMMLVDEGKVSLDDPVEKYLPEFQGQMVVVEKDEEHVLLHRPVHPITVRNVLSHTSGLPFRSALEVPTLDRYPLEARVRSYAMTPLEFSPDSKYQYSNAGINTAARIIEVVSGQPYETFMDERLLKPLGMKDTTFWPTETQEKRIATSYRPNAAKEGLEAIKIDQLSYPLSDREHRRPMPAGGLFSTASDVARFYQMLLRGGELDGKRYLTEQAVKELTSRQTPETLNNSYGLGFAVGANHFGHAGAYSTNTIAEKKQGLIYVWLVQHAGFPGQGGQSQGEFRKAAANVFAPATN</sequence>